<dbReference type="Gene3D" id="3.30.160.20">
    <property type="match status" value="1"/>
</dbReference>
<keyword evidence="1" id="KW-0694">RNA-binding</keyword>
<dbReference type="SUPFAM" id="SSF54768">
    <property type="entry name" value="dsRNA-binding domain-like"/>
    <property type="match status" value="1"/>
</dbReference>
<accession>A0A1Q3EBA8</accession>
<reference evidence="3 4" key="1">
    <citation type="submission" date="2016-08" db="EMBL/GenBank/DDBJ databases">
        <authorList>
            <consortium name="Lentinula edodes genome sequencing consortium"/>
            <person name="Sakamoto Y."/>
            <person name="Nakade K."/>
            <person name="Sato S."/>
            <person name="Yoshida Y."/>
            <person name="Miyazaki K."/>
            <person name="Natsume S."/>
            <person name="Konno N."/>
        </authorList>
    </citation>
    <scope>NUCLEOTIDE SEQUENCE [LARGE SCALE GENOMIC DNA]</scope>
    <source>
        <strain evidence="3 4">NBRC 111202</strain>
    </source>
</reference>
<gene>
    <name evidence="3" type="ORF">LENED_006313</name>
</gene>
<evidence type="ECO:0000313" key="4">
    <source>
        <dbReference type="Proteomes" id="UP000188533"/>
    </source>
</evidence>
<dbReference type="Pfam" id="PF00035">
    <property type="entry name" value="dsrm"/>
    <property type="match status" value="1"/>
</dbReference>
<proteinExistence type="predicted"/>
<sequence>MAEPINALNNFAQSRHLTVSYTDTHTGTQHAGVWISIVYINGVEHGRATGSNRNAARAGAAQIALNVLELV</sequence>
<comment type="caution">
    <text evidence="3">The sequence shown here is derived from an EMBL/GenBank/DDBJ whole genome shotgun (WGS) entry which is preliminary data.</text>
</comment>
<dbReference type="PROSITE" id="PS50137">
    <property type="entry name" value="DS_RBD"/>
    <property type="match status" value="1"/>
</dbReference>
<evidence type="ECO:0000259" key="2">
    <source>
        <dbReference type="PROSITE" id="PS50137"/>
    </source>
</evidence>
<evidence type="ECO:0000256" key="1">
    <source>
        <dbReference type="PROSITE-ProRule" id="PRU00266"/>
    </source>
</evidence>
<organism evidence="3 4">
    <name type="scientific">Lentinula edodes</name>
    <name type="common">Shiitake mushroom</name>
    <name type="synonym">Lentinus edodes</name>
    <dbReference type="NCBI Taxonomy" id="5353"/>
    <lineage>
        <taxon>Eukaryota</taxon>
        <taxon>Fungi</taxon>
        <taxon>Dikarya</taxon>
        <taxon>Basidiomycota</taxon>
        <taxon>Agaricomycotina</taxon>
        <taxon>Agaricomycetes</taxon>
        <taxon>Agaricomycetidae</taxon>
        <taxon>Agaricales</taxon>
        <taxon>Marasmiineae</taxon>
        <taxon>Omphalotaceae</taxon>
        <taxon>Lentinula</taxon>
    </lineage>
</organism>
<dbReference type="EMBL" id="BDGU01000196">
    <property type="protein sequence ID" value="GAW04516.1"/>
    <property type="molecule type" value="Genomic_DNA"/>
</dbReference>
<dbReference type="SMART" id="SM00358">
    <property type="entry name" value="DSRM"/>
    <property type="match status" value="1"/>
</dbReference>
<dbReference type="Proteomes" id="UP000188533">
    <property type="component" value="Unassembled WGS sequence"/>
</dbReference>
<name>A0A1Q3EBA8_LENED</name>
<reference evidence="3 4" key="2">
    <citation type="submission" date="2017-02" db="EMBL/GenBank/DDBJ databases">
        <title>A genome survey and senescence transcriptome analysis in Lentinula edodes.</title>
        <authorList>
            <person name="Sakamoto Y."/>
            <person name="Nakade K."/>
            <person name="Sato S."/>
            <person name="Yoshida Y."/>
            <person name="Miyazaki K."/>
            <person name="Natsume S."/>
            <person name="Konno N."/>
        </authorList>
    </citation>
    <scope>NUCLEOTIDE SEQUENCE [LARGE SCALE GENOMIC DNA]</scope>
    <source>
        <strain evidence="3 4">NBRC 111202</strain>
    </source>
</reference>
<protein>
    <submittedName>
        <fullName evidence="3">Protein</fullName>
    </submittedName>
</protein>
<dbReference type="AlphaFoldDB" id="A0A1Q3EBA8"/>
<keyword evidence="4" id="KW-1185">Reference proteome</keyword>
<feature type="domain" description="DRBM" evidence="2">
    <location>
        <begin position="3"/>
        <end position="70"/>
    </location>
</feature>
<dbReference type="InterPro" id="IPR014720">
    <property type="entry name" value="dsRBD_dom"/>
</dbReference>
<dbReference type="GO" id="GO:0003723">
    <property type="term" value="F:RNA binding"/>
    <property type="evidence" value="ECO:0007669"/>
    <property type="project" value="UniProtKB-UniRule"/>
</dbReference>
<dbReference type="OrthoDB" id="112668at2759"/>
<evidence type="ECO:0000313" key="3">
    <source>
        <dbReference type="EMBL" id="GAW04516.1"/>
    </source>
</evidence>